<keyword evidence="3" id="KW-0375">Hydrogen ion transport</keyword>
<sequence length="124" mass="14112">MKYSSKEYAHVLLETIDDERGEAVVKKFLSYVRTSGDFQKIPHILRDFRKLYNAKYGLRDVKVTLARPNGGLIQAVQEKLKLKHEPEVEIKKELLGGAVVSIDDEVVIDGSVKSRLQKLFNAKL</sequence>
<accession>A0A1G2K9I2</accession>
<gene>
    <name evidence="7" type="ORF">A2633_03695</name>
</gene>
<evidence type="ECO:0000256" key="5">
    <source>
        <dbReference type="ARBA" id="ARBA00023136"/>
    </source>
</evidence>
<keyword evidence="2" id="KW-0813">Transport</keyword>
<comment type="subcellular location">
    <subcellularLocation>
        <location evidence="1">Membrane</location>
    </subcellularLocation>
</comment>
<reference evidence="7 8" key="1">
    <citation type="journal article" date="2016" name="Nat. Commun.">
        <title>Thousands of microbial genomes shed light on interconnected biogeochemical processes in an aquifer system.</title>
        <authorList>
            <person name="Anantharaman K."/>
            <person name="Brown C.T."/>
            <person name="Hug L.A."/>
            <person name="Sharon I."/>
            <person name="Castelle C.J."/>
            <person name="Probst A.J."/>
            <person name="Thomas B.C."/>
            <person name="Singh A."/>
            <person name="Wilkins M.J."/>
            <person name="Karaoz U."/>
            <person name="Brodie E.L."/>
            <person name="Williams K.H."/>
            <person name="Hubbard S.S."/>
            <person name="Banfield J.F."/>
        </authorList>
    </citation>
    <scope>NUCLEOTIDE SEQUENCE [LARGE SCALE GENOMIC DNA]</scope>
</reference>
<dbReference type="Pfam" id="PF00213">
    <property type="entry name" value="OSCP"/>
    <property type="match status" value="1"/>
</dbReference>
<evidence type="ECO:0000256" key="1">
    <source>
        <dbReference type="ARBA" id="ARBA00004370"/>
    </source>
</evidence>
<dbReference type="PANTHER" id="PTHR11910">
    <property type="entry name" value="ATP SYNTHASE DELTA CHAIN"/>
    <property type="match status" value="1"/>
</dbReference>
<proteinExistence type="predicted"/>
<dbReference type="GO" id="GO:0016020">
    <property type="term" value="C:membrane"/>
    <property type="evidence" value="ECO:0007669"/>
    <property type="project" value="UniProtKB-SubCell"/>
</dbReference>
<dbReference type="EMBL" id="MHQC01000018">
    <property type="protein sequence ID" value="OGZ95068.1"/>
    <property type="molecule type" value="Genomic_DNA"/>
</dbReference>
<evidence type="ECO:0000256" key="3">
    <source>
        <dbReference type="ARBA" id="ARBA00022781"/>
    </source>
</evidence>
<dbReference type="GO" id="GO:0046933">
    <property type="term" value="F:proton-transporting ATP synthase activity, rotational mechanism"/>
    <property type="evidence" value="ECO:0007669"/>
    <property type="project" value="InterPro"/>
</dbReference>
<name>A0A1G2K9I2_9BACT</name>
<organism evidence="7 8">
    <name type="scientific">Candidatus Sungbacteria bacterium RIFCSPHIGHO2_01_FULL_47_32</name>
    <dbReference type="NCBI Taxonomy" id="1802264"/>
    <lineage>
        <taxon>Bacteria</taxon>
        <taxon>Candidatus Sungiibacteriota</taxon>
    </lineage>
</organism>
<protein>
    <submittedName>
        <fullName evidence="7">Uncharacterized protein</fullName>
    </submittedName>
</protein>
<keyword evidence="5" id="KW-0472">Membrane</keyword>
<dbReference type="AlphaFoldDB" id="A0A1G2K9I2"/>
<evidence type="ECO:0000313" key="7">
    <source>
        <dbReference type="EMBL" id="OGZ95068.1"/>
    </source>
</evidence>
<evidence type="ECO:0000256" key="4">
    <source>
        <dbReference type="ARBA" id="ARBA00023065"/>
    </source>
</evidence>
<dbReference type="Proteomes" id="UP000177152">
    <property type="component" value="Unassembled WGS sequence"/>
</dbReference>
<evidence type="ECO:0000256" key="6">
    <source>
        <dbReference type="ARBA" id="ARBA00023310"/>
    </source>
</evidence>
<evidence type="ECO:0000313" key="8">
    <source>
        <dbReference type="Proteomes" id="UP000177152"/>
    </source>
</evidence>
<comment type="caution">
    <text evidence="7">The sequence shown here is derived from an EMBL/GenBank/DDBJ whole genome shotgun (WGS) entry which is preliminary data.</text>
</comment>
<dbReference type="InterPro" id="IPR000711">
    <property type="entry name" value="ATPase_OSCP/dsu"/>
</dbReference>
<keyword evidence="6" id="KW-0066">ATP synthesis</keyword>
<keyword evidence="4" id="KW-0406">Ion transport</keyword>
<evidence type="ECO:0000256" key="2">
    <source>
        <dbReference type="ARBA" id="ARBA00022448"/>
    </source>
</evidence>